<dbReference type="EMBL" id="CP017599">
    <property type="protein sequence ID" value="AOX04117.1"/>
    <property type="molecule type" value="Genomic_DNA"/>
</dbReference>
<dbReference type="Proteomes" id="UP000177870">
    <property type="component" value="Chromosome"/>
</dbReference>
<dbReference type="KEGG" id="mpro:BJP34_03870"/>
<evidence type="ECO:0000313" key="1">
    <source>
        <dbReference type="EMBL" id="AOX04117.1"/>
    </source>
</evidence>
<proteinExistence type="predicted"/>
<accession>A0A1D8U2J0</accession>
<organism evidence="1 2">
    <name type="scientific">Moorena producens PAL-8-15-08-1</name>
    <dbReference type="NCBI Taxonomy" id="1458985"/>
    <lineage>
        <taxon>Bacteria</taxon>
        <taxon>Bacillati</taxon>
        <taxon>Cyanobacteriota</taxon>
        <taxon>Cyanophyceae</taxon>
        <taxon>Coleofasciculales</taxon>
        <taxon>Coleofasciculaceae</taxon>
        <taxon>Moorena</taxon>
    </lineage>
</organism>
<name>A0A1D8U2J0_9CYAN</name>
<dbReference type="STRING" id="1458985.BJP34_03870"/>
<dbReference type="Pfam" id="PF20242">
    <property type="entry name" value="Emfourin"/>
    <property type="match status" value="1"/>
</dbReference>
<gene>
    <name evidence="1" type="ORF">BJP34_03870</name>
</gene>
<sequence>MKIYFERSGGFMGMNMATEVDTESLSPEEANQVEAMINTASFFELPAQLMSSIPGADQFSYKLTVEVAGRKKTVEIGDTAVPDILQPLLRRLTTIARSRSN</sequence>
<protein>
    <submittedName>
        <fullName evidence="1">Uncharacterized protein</fullName>
    </submittedName>
</protein>
<reference evidence="2" key="1">
    <citation type="submission" date="2016-10" db="EMBL/GenBank/DDBJ databases">
        <title>Comparative genomics uncovers the prolific and rare metabolic potential of the cyanobacterial genus Moorea.</title>
        <authorList>
            <person name="Leao T."/>
            <person name="Castelao G."/>
            <person name="Korobeynikov A."/>
            <person name="Monroe E.A."/>
            <person name="Podell S."/>
            <person name="Glukhov E."/>
            <person name="Allen E."/>
            <person name="Gerwick W.H."/>
            <person name="Gerwick L."/>
        </authorList>
    </citation>
    <scope>NUCLEOTIDE SEQUENCE [LARGE SCALE GENOMIC DNA]</scope>
    <source>
        <strain evidence="2">PAL-8-15-08-1</strain>
    </source>
</reference>
<dbReference type="InterPro" id="IPR049457">
    <property type="entry name" value="Emfourin"/>
</dbReference>
<dbReference type="AlphaFoldDB" id="A0A1D8U2J0"/>
<evidence type="ECO:0000313" key="2">
    <source>
        <dbReference type="Proteomes" id="UP000177870"/>
    </source>
</evidence>